<proteinExistence type="predicted"/>
<accession>A0A127Z7Q8</accession>
<organism evidence="1">
    <name type="scientific">Sporisorium scitamineum</name>
    <dbReference type="NCBI Taxonomy" id="49012"/>
    <lineage>
        <taxon>Eukaryota</taxon>
        <taxon>Fungi</taxon>
        <taxon>Dikarya</taxon>
        <taxon>Basidiomycota</taxon>
        <taxon>Ustilaginomycotina</taxon>
        <taxon>Ustilaginomycetes</taxon>
        <taxon>Ustilaginales</taxon>
        <taxon>Ustilaginaceae</taxon>
        <taxon>Sporisorium</taxon>
    </lineage>
</organism>
<dbReference type="EMBL" id="LK056654">
    <property type="protein sequence ID" value="CDU22124.1"/>
    <property type="molecule type" value="Genomic_DNA"/>
</dbReference>
<gene>
    <name evidence="1" type="ORF">SPSC_00754</name>
</gene>
<name>A0A127Z7Q8_9BASI</name>
<evidence type="ECO:0000313" key="1">
    <source>
        <dbReference type="EMBL" id="CDU22124.1"/>
    </source>
</evidence>
<protein>
    <submittedName>
        <fullName evidence="1">Uncharacterized protein</fullName>
    </submittedName>
</protein>
<reference evidence="1" key="1">
    <citation type="submission" date="2014-06" db="EMBL/GenBank/DDBJ databases">
        <authorList>
            <person name="Ju J."/>
            <person name="Zhang J."/>
        </authorList>
    </citation>
    <scope>NUCLEOTIDE SEQUENCE</scope>
    <source>
        <strain evidence="1">SscI8</strain>
    </source>
</reference>
<sequence length="207" mass="22473">MTRETLRRPPLKTTASHNIGRFYSSPYKGRHDASRGSSASFSFIVITTDDLVAPTAFLSSSFYTFSDIHDLLSASKLVDFAVHTILDISTARGKFDMSARTVAAATDLGGSPSSPRRNLIGRHGPRATLLNHFSPSGFLRPATGGKVPTSVQAKGLMEKPKSNLAHAQPQGLQLQTPRLADRKHLAPGEMCESPLEVVATRFRVDDR</sequence>
<dbReference type="AlphaFoldDB" id="A0A127Z7Q8"/>